<proteinExistence type="predicted"/>
<evidence type="ECO:0000259" key="1">
    <source>
        <dbReference type="Pfam" id="PF12697"/>
    </source>
</evidence>
<dbReference type="GO" id="GO:0016787">
    <property type="term" value="F:hydrolase activity"/>
    <property type="evidence" value="ECO:0007669"/>
    <property type="project" value="UniProtKB-KW"/>
</dbReference>
<dbReference type="InterPro" id="IPR000073">
    <property type="entry name" value="AB_hydrolase_1"/>
</dbReference>
<dbReference type="EMBL" id="JBHSCQ010000017">
    <property type="protein sequence ID" value="MFC4266229.1"/>
    <property type="molecule type" value="Genomic_DNA"/>
</dbReference>
<dbReference type="InterPro" id="IPR050266">
    <property type="entry name" value="AB_hydrolase_sf"/>
</dbReference>
<reference evidence="3" key="1">
    <citation type="journal article" date="2019" name="Int. J. Syst. Evol. Microbiol.">
        <title>The Global Catalogue of Microorganisms (GCM) 10K type strain sequencing project: providing services to taxonomists for standard genome sequencing and annotation.</title>
        <authorList>
            <consortium name="The Broad Institute Genomics Platform"/>
            <consortium name="The Broad Institute Genome Sequencing Center for Infectious Disease"/>
            <person name="Wu L."/>
            <person name="Ma J."/>
        </authorList>
    </citation>
    <scope>NUCLEOTIDE SEQUENCE [LARGE SCALE GENOMIC DNA]</scope>
    <source>
        <strain evidence="3">CGMCC 1.10698</strain>
    </source>
</reference>
<accession>A0ABV8R159</accession>
<organism evidence="2 3">
    <name type="scientific">Arthrobacter cryoconiti</name>
    <dbReference type="NCBI Taxonomy" id="748907"/>
    <lineage>
        <taxon>Bacteria</taxon>
        <taxon>Bacillati</taxon>
        <taxon>Actinomycetota</taxon>
        <taxon>Actinomycetes</taxon>
        <taxon>Micrococcales</taxon>
        <taxon>Micrococcaceae</taxon>
        <taxon>Arthrobacter</taxon>
    </lineage>
</organism>
<dbReference type="SUPFAM" id="SSF53474">
    <property type="entry name" value="alpha/beta-Hydrolases"/>
    <property type="match status" value="1"/>
</dbReference>
<comment type="caution">
    <text evidence="2">The sequence shown here is derived from an EMBL/GenBank/DDBJ whole genome shotgun (WGS) entry which is preliminary data.</text>
</comment>
<dbReference type="Pfam" id="PF12697">
    <property type="entry name" value="Abhydrolase_6"/>
    <property type="match status" value="1"/>
</dbReference>
<dbReference type="InterPro" id="IPR029058">
    <property type="entry name" value="AB_hydrolase_fold"/>
</dbReference>
<dbReference type="PANTHER" id="PTHR43798">
    <property type="entry name" value="MONOACYLGLYCEROL LIPASE"/>
    <property type="match status" value="1"/>
</dbReference>
<dbReference type="PRINTS" id="PR00111">
    <property type="entry name" value="ABHYDROLASE"/>
</dbReference>
<evidence type="ECO:0000313" key="2">
    <source>
        <dbReference type="EMBL" id="MFC4266229.1"/>
    </source>
</evidence>
<protein>
    <submittedName>
        <fullName evidence="2">Alpha/beta fold hydrolase</fullName>
    </submittedName>
</protein>
<dbReference type="Gene3D" id="3.40.50.1820">
    <property type="entry name" value="alpha/beta hydrolase"/>
    <property type="match status" value="1"/>
</dbReference>
<keyword evidence="3" id="KW-1185">Reference proteome</keyword>
<name>A0ABV8R159_9MICC</name>
<dbReference type="Proteomes" id="UP001595773">
    <property type="component" value="Unassembled WGS sequence"/>
</dbReference>
<evidence type="ECO:0000313" key="3">
    <source>
        <dbReference type="Proteomes" id="UP001595773"/>
    </source>
</evidence>
<keyword evidence="2" id="KW-0378">Hydrolase</keyword>
<dbReference type="RefSeq" id="WP_230067050.1">
    <property type="nucleotide sequence ID" value="NZ_BAABLL010000008.1"/>
</dbReference>
<feature type="domain" description="AB hydrolase-1" evidence="1">
    <location>
        <begin position="35"/>
        <end position="256"/>
    </location>
</feature>
<sequence>MTRIDTTTSTHTLTSPKTGKVDVSLTERGHGHPFLLLHGGAGPQSVTGFAELLTTTENAHVIIPTHPGFGGTPRPEGLTRIAALAEVYSRLLDELDLIDVTVIGNSIGGWIAAEMALLGSERISSVVLVDAVGLQIDAHPIVDFFSLTMDQVASLSYYQPEAFRFDVTALPEPQKALMGANRAALLTYGGTTMADPGLLERLPAITVATLVIWGAADRIVPPEHGRAYADSIPNAQFHLIHDAGHLPQLETPDQLHRAVWNFADKHATNRP</sequence>
<dbReference type="PANTHER" id="PTHR43798:SF33">
    <property type="entry name" value="HYDROLASE, PUTATIVE (AFU_ORTHOLOGUE AFUA_2G14860)-RELATED"/>
    <property type="match status" value="1"/>
</dbReference>
<gene>
    <name evidence="2" type="ORF">ACFOW9_11510</name>
</gene>